<proteinExistence type="predicted"/>
<feature type="transmembrane region" description="Helical" evidence="1">
    <location>
        <begin position="39"/>
        <end position="59"/>
    </location>
</feature>
<dbReference type="GeneID" id="67025744"/>
<sequence>MLAGLPELVDYCCRLPLGVVAGPITDNEGRIAAIEWPKFLIMSRLVLAFIATVMLLFSFQLNDGYWPLIFLDFIIGSAGTAVVFVLANISIFQTNPQPTRPKLELSSILLFNLALQLIPHRQHLFDVCCRKGRREWDLWWDPFSGPLRFSLVLAGMGGVLQVGQAP</sequence>
<dbReference type="EMBL" id="CP059660">
    <property type="protein sequence ID" value="QRW18540.1"/>
    <property type="molecule type" value="Genomic_DNA"/>
</dbReference>
<evidence type="ECO:0000256" key="1">
    <source>
        <dbReference type="SAM" id="Phobius"/>
    </source>
</evidence>
<dbReference type="AlphaFoldDB" id="A0A8H8NTW9"/>
<feature type="transmembrane region" description="Helical" evidence="1">
    <location>
        <begin position="65"/>
        <end position="92"/>
    </location>
</feature>
<reference evidence="2" key="1">
    <citation type="submission" date="2020-05" db="EMBL/GenBank/DDBJ databases">
        <title>Evolutionary and genomic comparisons of hybrid uninucleate and nonhybrid Rhizoctonia fungi.</title>
        <authorList>
            <person name="Li C."/>
            <person name="Chen X."/>
        </authorList>
    </citation>
    <scope>NUCLEOTIDE SEQUENCE</scope>
    <source>
        <strain evidence="2">AG-1 IA</strain>
    </source>
</reference>
<name>A0A8H8NTW9_9AGAM</name>
<organism evidence="2 3">
    <name type="scientific">Rhizoctonia solani</name>
    <dbReference type="NCBI Taxonomy" id="456999"/>
    <lineage>
        <taxon>Eukaryota</taxon>
        <taxon>Fungi</taxon>
        <taxon>Dikarya</taxon>
        <taxon>Basidiomycota</taxon>
        <taxon>Agaricomycotina</taxon>
        <taxon>Agaricomycetes</taxon>
        <taxon>Cantharellales</taxon>
        <taxon>Ceratobasidiaceae</taxon>
        <taxon>Rhizoctonia</taxon>
    </lineage>
</organism>
<accession>A0A8H8NTW9</accession>
<dbReference type="Proteomes" id="UP000650533">
    <property type="component" value="Chromosome 3"/>
</dbReference>
<evidence type="ECO:0000313" key="2">
    <source>
        <dbReference type="EMBL" id="QRW18540.1"/>
    </source>
</evidence>
<evidence type="ECO:0000313" key="3">
    <source>
        <dbReference type="Proteomes" id="UP000650533"/>
    </source>
</evidence>
<dbReference type="KEGG" id="rsx:RhiXN_03464"/>
<keyword evidence="1" id="KW-1133">Transmembrane helix</keyword>
<protein>
    <submittedName>
        <fullName evidence="2">Major facilitator superfamily transporter</fullName>
    </submittedName>
</protein>
<keyword evidence="1" id="KW-0472">Membrane</keyword>
<gene>
    <name evidence="2" type="ORF">RhiXN_03464</name>
</gene>
<dbReference type="RefSeq" id="XP_043178777.1">
    <property type="nucleotide sequence ID" value="XM_043323281.1"/>
</dbReference>
<keyword evidence="1" id="KW-0812">Transmembrane</keyword>